<name>A0ABS5FEW4_9BRAD</name>
<evidence type="ECO:0000313" key="1">
    <source>
        <dbReference type="EMBL" id="MBR0794881.1"/>
    </source>
</evidence>
<evidence type="ECO:0000313" key="2">
    <source>
        <dbReference type="Proteomes" id="UP001315278"/>
    </source>
</evidence>
<dbReference type="InterPro" id="IPR051200">
    <property type="entry name" value="Host-pathogen_enzymatic-act"/>
</dbReference>
<dbReference type="PANTHER" id="PTHR47197">
    <property type="entry name" value="PROTEIN NIRF"/>
    <property type="match status" value="1"/>
</dbReference>
<protein>
    <recommendedName>
        <fullName evidence="3">YncE family protein</fullName>
    </recommendedName>
</protein>
<gene>
    <name evidence="1" type="ORF">JQ615_05690</name>
</gene>
<dbReference type="Gene3D" id="2.130.10.10">
    <property type="entry name" value="YVTN repeat-like/Quinoprotein amine dehydrogenase"/>
    <property type="match status" value="2"/>
</dbReference>
<proteinExistence type="predicted"/>
<accession>A0ABS5FEW4</accession>
<dbReference type="EMBL" id="JAFCJH010000004">
    <property type="protein sequence ID" value="MBR0794881.1"/>
    <property type="molecule type" value="Genomic_DNA"/>
</dbReference>
<reference evidence="2" key="1">
    <citation type="journal article" date="2021" name="ISME J.">
        <title>Evolutionary origin and ecological implication of a unique nif island in free-living Bradyrhizobium lineages.</title>
        <authorList>
            <person name="Tao J."/>
        </authorList>
    </citation>
    <scope>NUCLEOTIDE SEQUENCE [LARGE SCALE GENOMIC DNA]</scope>
    <source>
        <strain evidence="2">SZCCT0434</strain>
    </source>
</reference>
<sequence>MSEILAIVEKSAHRLAFYDLLHGRLVDKIDLPEFPHEIALSPEGRIAYIGHYGAINSADPRPGGSEVFVIDLHERRLSHIIDLRPFRRLHGLQCDARGRLFVLAEADDMLCVVENPQTDARPAHSVRTGGVKGHLVAVTRDGDTAFCSNLLSHSITKVAPFRAAAMPVVIEPGLRPEGLCLSADEKRLYVLNRGDGTLAEIDTATCEIVRKTSIRGEGTRIYRNGAERLLLASYVDESISLLERATLGEIGYLRLGGRATAASLHPDRCEAYVSLENDQLVRVDLVTCAEIGRFTTGREPDLSVLVRC</sequence>
<dbReference type="RefSeq" id="WP_212491946.1">
    <property type="nucleotide sequence ID" value="NZ_JAFCJH010000004.1"/>
</dbReference>
<dbReference type="InterPro" id="IPR011048">
    <property type="entry name" value="Haem_d1_sf"/>
</dbReference>
<keyword evidence="2" id="KW-1185">Reference proteome</keyword>
<evidence type="ECO:0008006" key="3">
    <source>
        <dbReference type="Google" id="ProtNLM"/>
    </source>
</evidence>
<dbReference type="InterPro" id="IPR015943">
    <property type="entry name" value="WD40/YVTN_repeat-like_dom_sf"/>
</dbReference>
<dbReference type="Proteomes" id="UP001315278">
    <property type="component" value="Unassembled WGS sequence"/>
</dbReference>
<organism evidence="1 2">
    <name type="scientific">Bradyrhizobium jicamae</name>
    <dbReference type="NCBI Taxonomy" id="280332"/>
    <lineage>
        <taxon>Bacteria</taxon>
        <taxon>Pseudomonadati</taxon>
        <taxon>Pseudomonadota</taxon>
        <taxon>Alphaproteobacteria</taxon>
        <taxon>Hyphomicrobiales</taxon>
        <taxon>Nitrobacteraceae</taxon>
        <taxon>Bradyrhizobium</taxon>
    </lineage>
</organism>
<comment type="caution">
    <text evidence="1">The sequence shown here is derived from an EMBL/GenBank/DDBJ whole genome shotgun (WGS) entry which is preliminary data.</text>
</comment>
<dbReference type="SUPFAM" id="SSF51004">
    <property type="entry name" value="C-terminal (heme d1) domain of cytochrome cd1-nitrite reductase"/>
    <property type="match status" value="1"/>
</dbReference>
<dbReference type="PANTHER" id="PTHR47197:SF3">
    <property type="entry name" value="DIHYDRO-HEME D1 DEHYDROGENASE"/>
    <property type="match status" value="1"/>
</dbReference>